<dbReference type="HOGENOM" id="CLU_2097678_0_0_1"/>
<sequence>MLGGWRYGVWRYKDGGPTAPARILDHTSSWIALKREVALDRPAPSSFARVFGLFAPILSTPGFLSRPTITAPGRIISRNTVALQTLRLFVLGSTFSVFLCALLSFSAFSPHACTSK</sequence>
<reference evidence="3" key="1">
    <citation type="journal article" date="2007" name="Plant Cell">
        <title>Dothideomycete-plant interactions illuminated by genome sequencing and EST analysis of the wheat pathogen Stagonospora nodorum.</title>
        <authorList>
            <person name="Hane J.K."/>
            <person name="Lowe R.G."/>
            <person name="Solomon P.S."/>
            <person name="Tan K.C."/>
            <person name="Schoch C.L."/>
            <person name="Spatafora J.W."/>
            <person name="Crous P.W."/>
            <person name="Kodira C."/>
            <person name="Birren B.W."/>
            <person name="Galagan J.E."/>
            <person name="Torriani S.F."/>
            <person name="McDonald B.A."/>
            <person name="Oliver R.P."/>
        </authorList>
    </citation>
    <scope>NUCLEOTIDE SEQUENCE [LARGE SCALE GENOMIC DNA]</scope>
    <source>
        <strain evidence="3">SN15 / ATCC MYA-4574 / FGSC 10173</strain>
    </source>
</reference>
<dbReference type="EMBL" id="CH445335">
    <property type="protein sequence ID" value="EAT84880.1"/>
    <property type="molecule type" value="Genomic_DNA"/>
</dbReference>
<keyword evidence="1" id="KW-0472">Membrane</keyword>
<dbReference type="AlphaFoldDB" id="Q0ULF0"/>
<organism evidence="2 3">
    <name type="scientific">Phaeosphaeria nodorum (strain SN15 / ATCC MYA-4574 / FGSC 10173)</name>
    <name type="common">Glume blotch fungus</name>
    <name type="synonym">Parastagonospora nodorum</name>
    <dbReference type="NCBI Taxonomy" id="321614"/>
    <lineage>
        <taxon>Eukaryota</taxon>
        <taxon>Fungi</taxon>
        <taxon>Dikarya</taxon>
        <taxon>Ascomycota</taxon>
        <taxon>Pezizomycotina</taxon>
        <taxon>Dothideomycetes</taxon>
        <taxon>Pleosporomycetidae</taxon>
        <taxon>Pleosporales</taxon>
        <taxon>Pleosporineae</taxon>
        <taxon>Phaeosphaeriaceae</taxon>
        <taxon>Parastagonospora</taxon>
    </lineage>
</organism>
<dbReference type="InParanoid" id="Q0ULF0"/>
<name>Q0ULF0_PHANO</name>
<keyword evidence="1" id="KW-1133">Transmembrane helix</keyword>
<keyword evidence="1" id="KW-0812">Transmembrane</keyword>
<gene>
    <name evidence="2" type="ORF">SNOG_07414</name>
</gene>
<protein>
    <submittedName>
        <fullName evidence="2">Uncharacterized protein</fullName>
    </submittedName>
</protein>
<evidence type="ECO:0000313" key="2">
    <source>
        <dbReference type="EMBL" id="EAT84880.1"/>
    </source>
</evidence>
<dbReference type="Proteomes" id="UP000001055">
    <property type="component" value="Unassembled WGS sequence"/>
</dbReference>
<dbReference type="RefSeq" id="XP_001797748.1">
    <property type="nucleotide sequence ID" value="XM_001797696.1"/>
</dbReference>
<proteinExistence type="predicted"/>
<dbReference type="GeneID" id="5974641"/>
<accession>Q0ULF0</accession>
<evidence type="ECO:0000256" key="1">
    <source>
        <dbReference type="SAM" id="Phobius"/>
    </source>
</evidence>
<feature type="transmembrane region" description="Helical" evidence="1">
    <location>
        <begin position="85"/>
        <end position="108"/>
    </location>
</feature>
<evidence type="ECO:0000313" key="3">
    <source>
        <dbReference type="Proteomes" id="UP000001055"/>
    </source>
</evidence>
<dbReference type="KEGG" id="pno:SNOG_07414"/>